<keyword evidence="14" id="KW-1185">Reference proteome</keyword>
<dbReference type="GO" id="GO:0080019">
    <property type="term" value="F:alcohol-forming very long-chain fatty acyl-CoA reductase activity"/>
    <property type="evidence" value="ECO:0007669"/>
    <property type="project" value="InterPro"/>
</dbReference>
<comment type="similarity">
    <text evidence="2 11">Belongs to the fatty acyl-CoA reductase family.</text>
</comment>
<gene>
    <name evidence="15" type="primary">LOC111599010</name>
</gene>
<proteinExistence type="inferred from homology"/>
<dbReference type="AlphaFoldDB" id="A0A6J1LXA8"/>
<sequence>MDSEITDFYKNKTIFLTGASGFLGRLVIEKLLRVTEVKRIYILIRPKRGVEIQQRIDTFMSSFLFSEVSKSNPNYKDRLSPIAGDCALPDLGLSVANRKLLTEEVQVMFHSAATVSFEEPLSTAVHINVRGTRLLVQLAKQMPRLEAFVYVSTAFSNCVIEKIGERFYPEILTCTADQMMSLNEQLSSDLINKMAPALLEKFPNTYTFTKALAEQVVQTEGRDLPACVFRPCMIMPTFKDPIKGWIDNFYGPISVIYGSGFGVLRVMIFNKEAKGNVVPADYCVNLTLASAWHSAKQAADRKVKMIESPEPTVYNYVPTEQNPIKWGKFMEFLDSRKHLYALNQMVWYPFLLVTSNMKIFELLIAVYHNFPAFLIDTWLRLRGQQPRMKKIYSKIHRGIRNITPFGITDWTFEMNNFERLMRCMSPQDQKLFGFDLRVLDWSEYFNSSLYGFRVFLAKENVTEESLRSGKKRFDRLLILNYLVHFVALSIPAGMVWCLLHLLNIV</sequence>
<evidence type="ECO:0000256" key="1">
    <source>
        <dbReference type="ARBA" id="ARBA00004141"/>
    </source>
</evidence>
<evidence type="ECO:0000259" key="13">
    <source>
        <dbReference type="Pfam" id="PF07993"/>
    </source>
</evidence>
<feature type="transmembrane region" description="Helical" evidence="11">
    <location>
        <begin position="476"/>
        <end position="502"/>
    </location>
</feature>
<comment type="subcellular location">
    <subcellularLocation>
        <location evidence="1">Membrane</location>
        <topology evidence="1">Multi-pass membrane protein</topology>
    </subcellularLocation>
</comment>
<evidence type="ECO:0000256" key="3">
    <source>
        <dbReference type="ARBA" id="ARBA00022516"/>
    </source>
</evidence>
<dbReference type="SUPFAM" id="SSF51735">
    <property type="entry name" value="NAD(P)-binding Rossmann-fold domains"/>
    <property type="match status" value="1"/>
</dbReference>
<feature type="domain" description="Thioester reductase (TE)" evidence="13">
    <location>
        <begin position="16"/>
        <end position="286"/>
    </location>
</feature>
<dbReference type="GO" id="GO:0005777">
    <property type="term" value="C:peroxisome"/>
    <property type="evidence" value="ECO:0007669"/>
    <property type="project" value="TreeGrafter"/>
</dbReference>
<dbReference type="PANTHER" id="PTHR11011:SF60">
    <property type="entry name" value="FATTY ACYL-COA REDUCTASE-RELATED"/>
    <property type="match status" value="1"/>
</dbReference>
<evidence type="ECO:0000256" key="9">
    <source>
        <dbReference type="ARBA" id="ARBA00023136"/>
    </source>
</evidence>
<dbReference type="GeneID" id="111599010"/>
<dbReference type="InterPro" id="IPR026055">
    <property type="entry name" value="FAR"/>
</dbReference>
<dbReference type="PANTHER" id="PTHR11011">
    <property type="entry name" value="MALE STERILITY PROTEIN 2-RELATED"/>
    <property type="match status" value="1"/>
</dbReference>
<evidence type="ECO:0000256" key="8">
    <source>
        <dbReference type="ARBA" id="ARBA00023098"/>
    </source>
</evidence>
<dbReference type="InterPro" id="IPR033640">
    <property type="entry name" value="FAR_C"/>
</dbReference>
<accession>A0A6J1LXA8</accession>
<dbReference type="CDD" id="cd05236">
    <property type="entry name" value="FAR-N_SDR_e"/>
    <property type="match status" value="1"/>
</dbReference>
<keyword evidence="3 11" id="KW-0444">Lipid biosynthesis</keyword>
<keyword evidence="9 11" id="KW-0472">Membrane</keyword>
<dbReference type="KEGG" id="dhe:111599010"/>
<evidence type="ECO:0000259" key="12">
    <source>
        <dbReference type="Pfam" id="PF03015"/>
    </source>
</evidence>
<keyword evidence="8 11" id="KW-0443">Lipid metabolism</keyword>
<comment type="function">
    <text evidence="11">Catalyzes the reduction of fatty acyl-CoA to fatty alcohols.</text>
</comment>
<keyword evidence="4 11" id="KW-0812">Transmembrane</keyword>
<dbReference type="Pfam" id="PF03015">
    <property type="entry name" value="Sterile"/>
    <property type="match status" value="1"/>
</dbReference>
<dbReference type="InterPro" id="IPR013120">
    <property type="entry name" value="FAR_NAD-bd"/>
</dbReference>
<reference evidence="15" key="1">
    <citation type="submission" date="2025-08" db="UniProtKB">
        <authorList>
            <consortium name="RefSeq"/>
        </authorList>
    </citation>
    <scope>IDENTIFICATION</scope>
    <source>
        <strain evidence="15">15085-1641.00</strain>
        <tissue evidence="15">Whole body</tissue>
    </source>
</reference>
<evidence type="ECO:0000256" key="2">
    <source>
        <dbReference type="ARBA" id="ARBA00005928"/>
    </source>
</evidence>
<evidence type="ECO:0000256" key="6">
    <source>
        <dbReference type="ARBA" id="ARBA00022989"/>
    </source>
</evidence>
<dbReference type="CDD" id="cd09071">
    <property type="entry name" value="FAR_C"/>
    <property type="match status" value="1"/>
</dbReference>
<name>A0A6J1LXA8_DROHY</name>
<evidence type="ECO:0000256" key="10">
    <source>
        <dbReference type="ARBA" id="ARBA00052530"/>
    </source>
</evidence>
<dbReference type="GO" id="GO:0102965">
    <property type="term" value="F:alcohol-forming long-chain fatty acyl-CoA reductase activity"/>
    <property type="evidence" value="ECO:0007669"/>
    <property type="project" value="UniProtKB-EC"/>
</dbReference>
<evidence type="ECO:0000256" key="7">
    <source>
        <dbReference type="ARBA" id="ARBA00023002"/>
    </source>
</evidence>
<organism evidence="14 15">
    <name type="scientific">Drosophila hydei</name>
    <name type="common">Fruit fly</name>
    <dbReference type="NCBI Taxonomy" id="7224"/>
    <lineage>
        <taxon>Eukaryota</taxon>
        <taxon>Metazoa</taxon>
        <taxon>Ecdysozoa</taxon>
        <taxon>Arthropoda</taxon>
        <taxon>Hexapoda</taxon>
        <taxon>Insecta</taxon>
        <taxon>Pterygota</taxon>
        <taxon>Neoptera</taxon>
        <taxon>Endopterygota</taxon>
        <taxon>Diptera</taxon>
        <taxon>Brachycera</taxon>
        <taxon>Muscomorpha</taxon>
        <taxon>Ephydroidea</taxon>
        <taxon>Drosophilidae</taxon>
        <taxon>Drosophila</taxon>
    </lineage>
</organism>
<dbReference type="GO" id="GO:0035336">
    <property type="term" value="P:long-chain fatty-acyl-CoA metabolic process"/>
    <property type="evidence" value="ECO:0007669"/>
    <property type="project" value="TreeGrafter"/>
</dbReference>
<dbReference type="OrthoDB" id="429813at2759"/>
<keyword evidence="7 11" id="KW-0560">Oxidoreductase</keyword>
<dbReference type="Pfam" id="PF07993">
    <property type="entry name" value="NAD_binding_4"/>
    <property type="match status" value="1"/>
</dbReference>
<evidence type="ECO:0000313" key="14">
    <source>
        <dbReference type="Proteomes" id="UP000504633"/>
    </source>
</evidence>
<dbReference type="RefSeq" id="XP_023170294.2">
    <property type="nucleotide sequence ID" value="XM_023314526.2"/>
</dbReference>
<dbReference type="GO" id="GO:0016020">
    <property type="term" value="C:membrane"/>
    <property type="evidence" value="ECO:0007669"/>
    <property type="project" value="UniProtKB-SubCell"/>
</dbReference>
<dbReference type="EC" id="1.2.1.84" evidence="11"/>
<dbReference type="FunFam" id="3.40.50.720:FF:000143">
    <property type="entry name" value="Fatty acyl-CoA reductase"/>
    <property type="match status" value="1"/>
</dbReference>
<keyword evidence="6 11" id="KW-1133">Transmembrane helix</keyword>
<evidence type="ECO:0000256" key="11">
    <source>
        <dbReference type="RuleBase" id="RU363097"/>
    </source>
</evidence>
<protein>
    <recommendedName>
        <fullName evidence="11">Fatty acyl-CoA reductase</fullName>
        <ecNumber evidence="11">1.2.1.84</ecNumber>
    </recommendedName>
</protein>
<evidence type="ECO:0000256" key="5">
    <source>
        <dbReference type="ARBA" id="ARBA00022857"/>
    </source>
</evidence>
<comment type="catalytic activity">
    <reaction evidence="10 11">
        <text>a long-chain fatty acyl-CoA + 2 NADPH + 2 H(+) = a long-chain primary fatty alcohol + 2 NADP(+) + CoA</text>
        <dbReference type="Rhea" id="RHEA:52716"/>
        <dbReference type="ChEBI" id="CHEBI:15378"/>
        <dbReference type="ChEBI" id="CHEBI:57287"/>
        <dbReference type="ChEBI" id="CHEBI:57783"/>
        <dbReference type="ChEBI" id="CHEBI:58349"/>
        <dbReference type="ChEBI" id="CHEBI:77396"/>
        <dbReference type="ChEBI" id="CHEBI:83139"/>
        <dbReference type="EC" id="1.2.1.84"/>
    </reaction>
</comment>
<evidence type="ECO:0000313" key="15">
    <source>
        <dbReference type="RefSeq" id="XP_023170294.2"/>
    </source>
</evidence>
<feature type="domain" description="Fatty acyl-CoA reductase C-terminal" evidence="12">
    <location>
        <begin position="367"/>
        <end position="459"/>
    </location>
</feature>
<dbReference type="Gene3D" id="3.40.50.720">
    <property type="entry name" value="NAD(P)-binding Rossmann-like Domain"/>
    <property type="match status" value="1"/>
</dbReference>
<keyword evidence="5 11" id="KW-0521">NADP</keyword>
<dbReference type="OMA" id="FIHCITV"/>
<dbReference type="InterPro" id="IPR036291">
    <property type="entry name" value="NAD(P)-bd_dom_sf"/>
</dbReference>
<dbReference type="Proteomes" id="UP000504633">
    <property type="component" value="Unplaced"/>
</dbReference>
<evidence type="ECO:0000256" key="4">
    <source>
        <dbReference type="ARBA" id="ARBA00022692"/>
    </source>
</evidence>
<feature type="transmembrane region" description="Helical" evidence="11">
    <location>
        <begin position="359"/>
        <end position="379"/>
    </location>
</feature>